<evidence type="ECO:0000313" key="2">
    <source>
        <dbReference type="Proteomes" id="UP000005940"/>
    </source>
</evidence>
<reference evidence="1 2" key="1">
    <citation type="journal article" date="2012" name="J. Bacteriol.">
        <title>Draft genome of Streptomyces tsukubaensis NRRL 18488, the producer of the clinically important immunosuppressant tacrolimus (FK506).</title>
        <authorList>
            <person name="Barreiro C."/>
            <person name="Prieto C."/>
            <person name="Sola-Landa A."/>
            <person name="Solera E."/>
            <person name="Martinez-Castro M."/>
            <person name="Perez-Redondo R."/>
            <person name="Garcia-Estrada C."/>
            <person name="Aparicio J.F."/>
            <person name="Fernandez-Martinez L.T."/>
            <person name="Santos-Aberturas J."/>
            <person name="Salehi-Najafabadi Z."/>
            <person name="Rodriguez-Garcia A."/>
            <person name="Tauch A."/>
            <person name="Martin J.F."/>
        </authorList>
    </citation>
    <scope>NUCLEOTIDE SEQUENCE [LARGE SCALE GENOMIC DNA]</scope>
    <source>
        <strain evidence="2">DSM 42081 / NBRC 108919 / NRRL 18488 / 9993</strain>
    </source>
</reference>
<gene>
    <name evidence="1" type="ORF">STSU_021985</name>
</gene>
<organism evidence="1 2">
    <name type="scientific">Streptomyces tsukubensis (strain DSM 42081 / NBRC 108919 / NRRL 18488 / 9993)</name>
    <dbReference type="NCBI Taxonomy" id="1114943"/>
    <lineage>
        <taxon>Bacteria</taxon>
        <taxon>Bacillati</taxon>
        <taxon>Actinomycetota</taxon>
        <taxon>Actinomycetes</taxon>
        <taxon>Kitasatosporales</taxon>
        <taxon>Streptomycetaceae</taxon>
        <taxon>Streptomyces</taxon>
    </lineage>
</organism>
<dbReference type="AlphaFoldDB" id="A0A7G3UNA6"/>
<protein>
    <submittedName>
        <fullName evidence="1">Uncharacterized protein</fullName>
    </submittedName>
</protein>
<accession>A0A7G3UNA6</accession>
<dbReference type="EMBL" id="CP029159">
    <property type="protein sequence ID" value="QKM71776.1"/>
    <property type="molecule type" value="Genomic_DNA"/>
</dbReference>
<evidence type="ECO:0000313" key="1">
    <source>
        <dbReference type="EMBL" id="QKM71776.1"/>
    </source>
</evidence>
<keyword evidence="2" id="KW-1185">Reference proteome</keyword>
<sequence>MGDTVRDTALKRIGRVMDRFGSRYYLRPLNGGCEWDAHPDDLRPATASDVLAPAVAEANQRSSKGEPA</sequence>
<dbReference type="Proteomes" id="UP000005940">
    <property type="component" value="Chromosome"/>
</dbReference>
<name>A0A7G3UNA6_STRT9</name>
<proteinExistence type="predicted"/>